<keyword evidence="2" id="KW-0472">Membrane</keyword>
<dbReference type="AlphaFoldDB" id="A0AAV2S2P6"/>
<gene>
    <name evidence="3" type="ORF">MNOR_LOCUS32420</name>
</gene>
<dbReference type="Proteomes" id="UP001497623">
    <property type="component" value="Unassembled WGS sequence"/>
</dbReference>
<protein>
    <submittedName>
        <fullName evidence="3">Uncharacterized protein</fullName>
    </submittedName>
</protein>
<evidence type="ECO:0000313" key="3">
    <source>
        <dbReference type="EMBL" id="CAL4160391.1"/>
    </source>
</evidence>
<organism evidence="3 4">
    <name type="scientific">Meganyctiphanes norvegica</name>
    <name type="common">Northern krill</name>
    <name type="synonym">Thysanopoda norvegica</name>
    <dbReference type="NCBI Taxonomy" id="48144"/>
    <lineage>
        <taxon>Eukaryota</taxon>
        <taxon>Metazoa</taxon>
        <taxon>Ecdysozoa</taxon>
        <taxon>Arthropoda</taxon>
        <taxon>Crustacea</taxon>
        <taxon>Multicrustacea</taxon>
        <taxon>Malacostraca</taxon>
        <taxon>Eumalacostraca</taxon>
        <taxon>Eucarida</taxon>
        <taxon>Euphausiacea</taxon>
        <taxon>Euphausiidae</taxon>
        <taxon>Meganyctiphanes</taxon>
    </lineage>
</organism>
<keyword evidence="2" id="KW-1133">Transmembrane helix</keyword>
<dbReference type="EMBL" id="CAXKWB010044072">
    <property type="protein sequence ID" value="CAL4160391.1"/>
    <property type="molecule type" value="Genomic_DNA"/>
</dbReference>
<accession>A0AAV2S2P6</accession>
<reference evidence="3 4" key="1">
    <citation type="submission" date="2024-05" db="EMBL/GenBank/DDBJ databases">
        <authorList>
            <person name="Wallberg A."/>
        </authorList>
    </citation>
    <scope>NUCLEOTIDE SEQUENCE [LARGE SCALE GENOMIC DNA]</scope>
</reference>
<comment type="caution">
    <text evidence="3">The sequence shown here is derived from an EMBL/GenBank/DDBJ whole genome shotgun (WGS) entry which is preliminary data.</text>
</comment>
<feature type="compositionally biased region" description="Pro residues" evidence="1">
    <location>
        <begin position="293"/>
        <end position="304"/>
    </location>
</feature>
<feature type="region of interest" description="Disordered" evidence="1">
    <location>
        <begin position="270"/>
        <end position="304"/>
    </location>
</feature>
<name>A0AAV2S2P6_MEGNR</name>
<evidence type="ECO:0000313" key="4">
    <source>
        <dbReference type="Proteomes" id="UP001497623"/>
    </source>
</evidence>
<keyword evidence="4" id="KW-1185">Reference proteome</keyword>
<evidence type="ECO:0000256" key="1">
    <source>
        <dbReference type="SAM" id="MobiDB-lite"/>
    </source>
</evidence>
<feature type="transmembrane region" description="Helical" evidence="2">
    <location>
        <begin position="110"/>
        <end position="135"/>
    </location>
</feature>
<proteinExistence type="predicted"/>
<keyword evidence="2" id="KW-0812">Transmembrane</keyword>
<sequence>MSEYLVTLIPGSGNGTHGLYLMWPKAGVGELYEGNMDMAAESSSRGVTVLDAGIAVHDVTVGELLDSVDNDTLGEYPRLRHTIGAEESHDEEILRRIWSNGLAELNHDPVYNMLITTLFLMFVLTTLALLIFLLMRRPICCSNCRDPLNEGEGQAQTDSQQDEQDGITYLVETHGVVMKKRMWDSPPPYESPPDYLSLSPEIIMNAKKLYHLNASNNSIATLTSKTMHNVMPMVHCTNSPTLCGHGKESPVSTTPLVAGTGAIPPFPENRKISLPYPPNKPPRLNRALSSPSSMPPTPVIQPPPHYDTIQAIIEEQQKSETINIDKSSTKS</sequence>
<evidence type="ECO:0000256" key="2">
    <source>
        <dbReference type="SAM" id="Phobius"/>
    </source>
</evidence>